<dbReference type="GO" id="GO:0015031">
    <property type="term" value="P:protein transport"/>
    <property type="evidence" value="ECO:0007669"/>
    <property type="project" value="UniProtKB-KW"/>
</dbReference>
<feature type="domain" description="Sec39" evidence="6">
    <location>
        <begin position="186"/>
        <end position="882"/>
    </location>
</feature>
<feature type="compositionally biased region" description="Acidic residues" evidence="5">
    <location>
        <begin position="138"/>
        <end position="152"/>
    </location>
</feature>
<dbReference type="HOGENOM" id="CLU_004262_0_0_1"/>
<evidence type="ECO:0000259" key="6">
    <source>
        <dbReference type="Pfam" id="PF08314"/>
    </source>
</evidence>
<sequence length="1002" mass="111619">MASTSTTPYTQWESLEDHQLTADHVHQILESIPDDLWIVTACLDRVLDDLPVQQALLNFGISRTEAVIERCKDVLALASQGQIDDIPSQLTHDTLLTHFRAIDTDADLCYLRSILLQRLDRLNTYVLAEKEFASEQWEQGDDDMEEWEDDPWADGTTPSPSTIRPQHASKRPVSLSDFLLNDLVRSACEFASSQSFGALRVIFQKHASALRPYRFTVLESIPEYISPSLYRDLLPSFNTLTNAESFLSDDGWRKEQDVSEWTETQSAIRLSASLRHTTLECRGSPSSTPIVPPLTPEELSAWYKRRVTDVIMSTGMIDVALEFIQHGASQGIPELDELGEELSLLSRLVYDAPQRMGIPDDWTLSRWYEMDPSTVVQAYLSHSTPDSLPQDISRLVLPYLFIMESRAERAGTPDPGLSSRLLYEHILSLPLEKAAAIFEASKPTLPAAQRLIRDDEDVVRVALACLYGSPSLDQWSTMSRIFECLPAWDSADGDEAEDAVDTTIASLSAFLMPTTGHPHCKPSELLLFFKPLTRASLSRALDILDVHLESGEILSRWSVPAPLCWFLQSNENVGEQRAWANRMAWRAGGVEDRLDTKEDWEWLLEDMLKLTETSESGLKEAFGLLSQAEVIGIFFGGLLSTGKFTIAKALLKDPHSKLSQIADNIEDLCLATYRELYDNASSGNYKFGDMKLAYDCLDVPPPSDRLQREKEFIEATSRICSFNVTSRQGIPISPIEIRLTKDRLSLVSQVLSSNIDAYKHTEVILDLCYKLGFRGDAAAEVKALSMLADAALQAEDVLRAYENSARMIDIVSQLRSSAAPGSDATIADATEVCWIACFQLGRQPEFDDLAKRSFLLGHALEFCPPEKLHDILTAWRSLHKEDIAAREERLVHERSSTRATAPSKGYDDSIPTVASSLRARLHEFNMSTPPLLSTPDATAIASRTFRSVAANFPFSVGHHGRSHDPDTDDSNSSRRGEGDNVSSQATRALSKGIGWLIGADDL</sequence>
<gene>
    <name evidence="7" type="ORF">K443DRAFT_673349</name>
</gene>
<dbReference type="PANTHER" id="PTHR15922:SF2">
    <property type="entry name" value="NBAS SUBUNIT OF NRZ TETHERING COMPLEX"/>
    <property type="match status" value="1"/>
</dbReference>
<evidence type="ECO:0000256" key="5">
    <source>
        <dbReference type="SAM" id="MobiDB-lite"/>
    </source>
</evidence>
<feature type="region of interest" description="Disordered" evidence="5">
    <location>
        <begin position="956"/>
        <end position="986"/>
    </location>
</feature>
<proteinExistence type="predicted"/>
<evidence type="ECO:0000256" key="1">
    <source>
        <dbReference type="ARBA" id="ARBA00004240"/>
    </source>
</evidence>
<comment type="subcellular location">
    <subcellularLocation>
        <location evidence="1">Endoplasmic reticulum</location>
    </subcellularLocation>
</comment>
<keyword evidence="3" id="KW-0256">Endoplasmic reticulum</keyword>
<evidence type="ECO:0000256" key="3">
    <source>
        <dbReference type="ARBA" id="ARBA00022824"/>
    </source>
</evidence>
<feature type="region of interest" description="Disordered" evidence="5">
    <location>
        <begin position="138"/>
        <end position="168"/>
    </location>
</feature>
<name>A0A0C9YB14_9AGAR</name>
<dbReference type="GO" id="GO:0070939">
    <property type="term" value="C:Dsl1/NZR complex"/>
    <property type="evidence" value="ECO:0007669"/>
    <property type="project" value="TreeGrafter"/>
</dbReference>
<dbReference type="STRING" id="1095629.A0A0C9YB14"/>
<dbReference type="Proteomes" id="UP000054477">
    <property type="component" value="Unassembled WGS sequence"/>
</dbReference>
<evidence type="ECO:0000256" key="2">
    <source>
        <dbReference type="ARBA" id="ARBA00022448"/>
    </source>
</evidence>
<reference evidence="8" key="2">
    <citation type="submission" date="2015-01" db="EMBL/GenBank/DDBJ databases">
        <title>Evolutionary Origins and Diversification of the Mycorrhizal Mutualists.</title>
        <authorList>
            <consortium name="DOE Joint Genome Institute"/>
            <consortium name="Mycorrhizal Genomics Consortium"/>
            <person name="Kohler A."/>
            <person name="Kuo A."/>
            <person name="Nagy L.G."/>
            <person name="Floudas D."/>
            <person name="Copeland A."/>
            <person name="Barry K.W."/>
            <person name="Cichocki N."/>
            <person name="Veneault-Fourrey C."/>
            <person name="LaButti K."/>
            <person name="Lindquist E.A."/>
            <person name="Lipzen A."/>
            <person name="Lundell T."/>
            <person name="Morin E."/>
            <person name="Murat C."/>
            <person name="Riley R."/>
            <person name="Ohm R."/>
            <person name="Sun H."/>
            <person name="Tunlid A."/>
            <person name="Henrissat B."/>
            <person name="Grigoriev I.V."/>
            <person name="Hibbett D.S."/>
            <person name="Martin F."/>
        </authorList>
    </citation>
    <scope>NUCLEOTIDE SEQUENCE [LARGE SCALE GENOMIC DNA]</scope>
    <source>
        <strain evidence="8">LaAM-08-1</strain>
    </source>
</reference>
<dbReference type="GO" id="GO:0006890">
    <property type="term" value="P:retrograde vesicle-mediated transport, Golgi to endoplasmic reticulum"/>
    <property type="evidence" value="ECO:0007669"/>
    <property type="project" value="InterPro"/>
</dbReference>
<protein>
    <recommendedName>
        <fullName evidence="6">Sec39 domain-containing protein</fullName>
    </recommendedName>
</protein>
<evidence type="ECO:0000313" key="7">
    <source>
        <dbReference type="EMBL" id="KIK07432.1"/>
    </source>
</evidence>
<dbReference type="Pfam" id="PF08314">
    <property type="entry name" value="Sec39"/>
    <property type="match status" value="1"/>
</dbReference>
<evidence type="ECO:0000256" key="4">
    <source>
        <dbReference type="ARBA" id="ARBA00022927"/>
    </source>
</evidence>
<organism evidence="7 8">
    <name type="scientific">Laccaria amethystina LaAM-08-1</name>
    <dbReference type="NCBI Taxonomy" id="1095629"/>
    <lineage>
        <taxon>Eukaryota</taxon>
        <taxon>Fungi</taxon>
        <taxon>Dikarya</taxon>
        <taxon>Basidiomycota</taxon>
        <taxon>Agaricomycotina</taxon>
        <taxon>Agaricomycetes</taxon>
        <taxon>Agaricomycetidae</taxon>
        <taxon>Agaricales</taxon>
        <taxon>Agaricineae</taxon>
        <taxon>Hydnangiaceae</taxon>
        <taxon>Laccaria</taxon>
    </lineage>
</organism>
<evidence type="ECO:0000313" key="8">
    <source>
        <dbReference type="Proteomes" id="UP000054477"/>
    </source>
</evidence>
<dbReference type="InterPro" id="IPR013244">
    <property type="entry name" value="Sec39_domain"/>
</dbReference>
<dbReference type="PANTHER" id="PTHR15922">
    <property type="entry name" value="NEUROBLASTOMA-AMPLIFIED SEQUENCE"/>
    <property type="match status" value="1"/>
</dbReference>
<dbReference type="AlphaFoldDB" id="A0A0C9YB14"/>
<dbReference type="GO" id="GO:0000149">
    <property type="term" value="F:SNARE binding"/>
    <property type="evidence" value="ECO:0007669"/>
    <property type="project" value="TreeGrafter"/>
</dbReference>
<dbReference type="EMBL" id="KN838547">
    <property type="protein sequence ID" value="KIK07432.1"/>
    <property type="molecule type" value="Genomic_DNA"/>
</dbReference>
<keyword evidence="4" id="KW-0653">Protein transport</keyword>
<reference evidence="7 8" key="1">
    <citation type="submission" date="2014-04" db="EMBL/GenBank/DDBJ databases">
        <authorList>
            <consortium name="DOE Joint Genome Institute"/>
            <person name="Kuo A."/>
            <person name="Kohler A."/>
            <person name="Nagy L.G."/>
            <person name="Floudas D."/>
            <person name="Copeland A."/>
            <person name="Barry K.W."/>
            <person name="Cichocki N."/>
            <person name="Veneault-Fourrey C."/>
            <person name="LaButti K."/>
            <person name="Lindquist E.A."/>
            <person name="Lipzen A."/>
            <person name="Lundell T."/>
            <person name="Morin E."/>
            <person name="Murat C."/>
            <person name="Sun H."/>
            <person name="Tunlid A."/>
            <person name="Henrissat B."/>
            <person name="Grigoriev I.V."/>
            <person name="Hibbett D.S."/>
            <person name="Martin F."/>
            <person name="Nordberg H.P."/>
            <person name="Cantor M.N."/>
            <person name="Hua S.X."/>
        </authorList>
    </citation>
    <scope>NUCLEOTIDE SEQUENCE [LARGE SCALE GENOMIC DNA]</scope>
    <source>
        <strain evidence="7 8">LaAM-08-1</strain>
    </source>
</reference>
<dbReference type="OrthoDB" id="27490at2759"/>
<keyword evidence="8" id="KW-1185">Reference proteome</keyword>
<keyword evidence="2" id="KW-0813">Transport</keyword>
<accession>A0A0C9YB14</accession>